<dbReference type="PROSITE" id="PS00626">
    <property type="entry name" value="RCC1_2"/>
    <property type="match status" value="1"/>
</dbReference>
<dbReference type="OrthoDB" id="297375at2759"/>
<feature type="compositionally biased region" description="Acidic residues" evidence="2">
    <location>
        <begin position="63"/>
        <end position="76"/>
    </location>
</feature>
<evidence type="ECO:0000256" key="1">
    <source>
        <dbReference type="PROSITE-ProRule" id="PRU00235"/>
    </source>
</evidence>
<feature type="repeat" description="RCC1" evidence="1">
    <location>
        <begin position="172"/>
        <end position="224"/>
    </location>
</feature>
<evidence type="ECO:0000256" key="2">
    <source>
        <dbReference type="SAM" id="MobiDB-lite"/>
    </source>
</evidence>
<dbReference type="InterPro" id="IPR028641">
    <property type="entry name" value="RCC2"/>
</dbReference>
<name>A0A0P9A4H8_DROAN</name>
<feature type="region of interest" description="Disordered" evidence="2">
    <location>
        <begin position="1"/>
        <end position="80"/>
    </location>
</feature>
<feature type="repeat" description="RCC1" evidence="1">
    <location>
        <begin position="225"/>
        <end position="276"/>
    </location>
</feature>
<dbReference type="PRINTS" id="PR00633">
    <property type="entry name" value="RCCNDNSATION"/>
</dbReference>
<dbReference type="Pfam" id="PF00415">
    <property type="entry name" value="RCC1"/>
    <property type="match status" value="3"/>
</dbReference>
<dbReference type="AlphaFoldDB" id="A0A0P9A4H8"/>
<organism evidence="3 4">
    <name type="scientific">Drosophila ananassae</name>
    <name type="common">Fruit fly</name>
    <dbReference type="NCBI Taxonomy" id="7217"/>
    <lineage>
        <taxon>Eukaryota</taxon>
        <taxon>Metazoa</taxon>
        <taxon>Ecdysozoa</taxon>
        <taxon>Arthropoda</taxon>
        <taxon>Hexapoda</taxon>
        <taxon>Insecta</taxon>
        <taxon>Pterygota</taxon>
        <taxon>Neoptera</taxon>
        <taxon>Endopterygota</taxon>
        <taxon>Diptera</taxon>
        <taxon>Brachycera</taxon>
        <taxon>Muscomorpha</taxon>
        <taxon>Ephydroidea</taxon>
        <taxon>Drosophilidae</taxon>
        <taxon>Drosophila</taxon>
        <taxon>Sophophora</taxon>
    </lineage>
</organism>
<dbReference type="PANTHER" id="PTHR46207">
    <property type="entry name" value="PROTEIN RCC2"/>
    <property type="match status" value="1"/>
</dbReference>
<dbReference type="InterPro" id="IPR009091">
    <property type="entry name" value="RCC1/BLIP-II"/>
</dbReference>
<feature type="repeat" description="RCC1" evidence="1">
    <location>
        <begin position="452"/>
        <end position="505"/>
    </location>
</feature>
<gene>
    <name evidence="3" type="primary">Dana\GF14497</name>
    <name evidence="3" type="synonym">dana_GLEANR_15259</name>
    <name evidence="3" type="ORF">GF14497</name>
</gene>
<dbReference type="PANTHER" id="PTHR46207:SF1">
    <property type="entry name" value="PROTEIN RCC2"/>
    <property type="match status" value="1"/>
</dbReference>
<dbReference type="GO" id="GO:0016020">
    <property type="term" value="C:membrane"/>
    <property type="evidence" value="ECO:0007669"/>
    <property type="project" value="TreeGrafter"/>
</dbReference>
<dbReference type="STRING" id="7217.A0A0P9A4H8"/>
<feature type="repeat" description="RCC1" evidence="1">
    <location>
        <begin position="353"/>
        <end position="406"/>
    </location>
</feature>
<dbReference type="InterPro" id="IPR000408">
    <property type="entry name" value="Reg_chr_condens"/>
</dbReference>
<proteinExistence type="predicted"/>
<feature type="compositionally biased region" description="Basic residues" evidence="2">
    <location>
        <begin position="34"/>
        <end position="45"/>
    </location>
</feature>
<dbReference type="Pfam" id="PF13540">
    <property type="entry name" value="RCC1_2"/>
    <property type="match status" value="1"/>
</dbReference>
<protein>
    <submittedName>
        <fullName evidence="3">Uncharacterized protein, isoform B</fullName>
    </submittedName>
</protein>
<evidence type="ECO:0000313" key="3">
    <source>
        <dbReference type="EMBL" id="KPU73465.1"/>
    </source>
</evidence>
<dbReference type="GO" id="GO:0031267">
    <property type="term" value="F:small GTPase binding"/>
    <property type="evidence" value="ECO:0007669"/>
    <property type="project" value="TreeGrafter"/>
</dbReference>
<evidence type="ECO:0000313" key="4">
    <source>
        <dbReference type="Proteomes" id="UP000007801"/>
    </source>
</evidence>
<dbReference type="Proteomes" id="UP000007801">
    <property type="component" value="Unassembled WGS sequence"/>
</dbReference>
<dbReference type="Gene3D" id="2.130.10.30">
    <property type="entry name" value="Regulator of chromosome condensation 1/beta-lactamase-inhibitor protein II"/>
    <property type="match status" value="2"/>
</dbReference>
<dbReference type="PROSITE" id="PS50012">
    <property type="entry name" value="RCC1_3"/>
    <property type="match status" value="5"/>
</dbReference>
<accession>A0A0P9A4H8</accession>
<dbReference type="SMR" id="A0A0P9A4H8"/>
<dbReference type="SUPFAM" id="SSF50985">
    <property type="entry name" value="RCC1/BLIP-II"/>
    <property type="match status" value="1"/>
</dbReference>
<reference evidence="3 4" key="1">
    <citation type="journal article" date="2007" name="Nature">
        <title>Evolution of genes and genomes on the Drosophila phylogeny.</title>
        <authorList>
            <consortium name="Drosophila 12 Genomes Consortium"/>
            <person name="Clark A.G."/>
            <person name="Eisen M.B."/>
            <person name="Smith D.R."/>
            <person name="Bergman C.M."/>
            <person name="Oliver B."/>
            <person name="Markow T.A."/>
            <person name="Kaufman T.C."/>
            <person name="Kellis M."/>
            <person name="Gelbart W."/>
            <person name="Iyer V.N."/>
            <person name="Pollard D.A."/>
            <person name="Sackton T.B."/>
            <person name="Larracuente A.M."/>
            <person name="Singh N.D."/>
            <person name="Abad J.P."/>
            <person name="Abt D.N."/>
            <person name="Adryan B."/>
            <person name="Aguade M."/>
            <person name="Akashi H."/>
            <person name="Anderson W.W."/>
            <person name="Aquadro C.F."/>
            <person name="Ardell D.H."/>
            <person name="Arguello R."/>
            <person name="Artieri C.G."/>
            <person name="Barbash D.A."/>
            <person name="Barker D."/>
            <person name="Barsanti P."/>
            <person name="Batterham P."/>
            <person name="Batzoglou S."/>
            <person name="Begun D."/>
            <person name="Bhutkar A."/>
            <person name="Blanco E."/>
            <person name="Bosak S.A."/>
            <person name="Bradley R.K."/>
            <person name="Brand A.D."/>
            <person name="Brent M.R."/>
            <person name="Brooks A.N."/>
            <person name="Brown R.H."/>
            <person name="Butlin R.K."/>
            <person name="Caggese C."/>
            <person name="Calvi B.R."/>
            <person name="Bernardo de Carvalho A."/>
            <person name="Caspi A."/>
            <person name="Castrezana S."/>
            <person name="Celniker S.E."/>
            <person name="Chang J.L."/>
            <person name="Chapple C."/>
            <person name="Chatterji S."/>
            <person name="Chinwalla A."/>
            <person name="Civetta A."/>
            <person name="Clifton S.W."/>
            <person name="Comeron J.M."/>
            <person name="Costello J.C."/>
            <person name="Coyne J.A."/>
            <person name="Daub J."/>
            <person name="David R.G."/>
            <person name="Delcher A.L."/>
            <person name="Delehaunty K."/>
            <person name="Do C.B."/>
            <person name="Ebling H."/>
            <person name="Edwards K."/>
            <person name="Eickbush T."/>
            <person name="Evans J.D."/>
            <person name="Filipski A."/>
            <person name="Findeiss S."/>
            <person name="Freyhult E."/>
            <person name="Fulton L."/>
            <person name="Fulton R."/>
            <person name="Garcia A.C."/>
            <person name="Gardiner A."/>
            <person name="Garfield D.A."/>
            <person name="Garvin B.E."/>
            <person name="Gibson G."/>
            <person name="Gilbert D."/>
            <person name="Gnerre S."/>
            <person name="Godfrey J."/>
            <person name="Good R."/>
            <person name="Gotea V."/>
            <person name="Gravely B."/>
            <person name="Greenberg A.J."/>
            <person name="Griffiths-Jones S."/>
            <person name="Gross S."/>
            <person name="Guigo R."/>
            <person name="Gustafson E.A."/>
            <person name="Haerty W."/>
            <person name="Hahn M.W."/>
            <person name="Halligan D.L."/>
            <person name="Halpern A.L."/>
            <person name="Halter G.M."/>
            <person name="Han M.V."/>
            <person name="Heger A."/>
            <person name="Hillier L."/>
            <person name="Hinrichs A.S."/>
            <person name="Holmes I."/>
            <person name="Hoskins R.A."/>
            <person name="Hubisz M.J."/>
            <person name="Hultmark D."/>
            <person name="Huntley M.A."/>
            <person name="Jaffe D.B."/>
            <person name="Jagadeeshan S."/>
            <person name="Jeck W.R."/>
            <person name="Johnson J."/>
            <person name="Jones C.D."/>
            <person name="Jordan W.C."/>
            <person name="Karpen G.H."/>
            <person name="Kataoka E."/>
            <person name="Keightley P.D."/>
            <person name="Kheradpour P."/>
            <person name="Kirkness E.F."/>
            <person name="Koerich L.B."/>
            <person name="Kristiansen K."/>
            <person name="Kudrna D."/>
            <person name="Kulathinal R.J."/>
            <person name="Kumar S."/>
            <person name="Kwok R."/>
            <person name="Lander E."/>
            <person name="Langley C.H."/>
            <person name="Lapoint R."/>
            <person name="Lazzaro B.P."/>
            <person name="Lee S.J."/>
            <person name="Levesque L."/>
            <person name="Li R."/>
            <person name="Lin C.F."/>
            <person name="Lin M.F."/>
            <person name="Lindblad-Toh K."/>
            <person name="Llopart A."/>
            <person name="Long M."/>
            <person name="Low L."/>
            <person name="Lozovsky E."/>
            <person name="Lu J."/>
            <person name="Luo M."/>
            <person name="Machado C.A."/>
            <person name="Makalowski W."/>
            <person name="Marzo M."/>
            <person name="Matsuda M."/>
            <person name="Matzkin L."/>
            <person name="McAllister B."/>
            <person name="McBride C.S."/>
            <person name="McKernan B."/>
            <person name="McKernan K."/>
            <person name="Mendez-Lago M."/>
            <person name="Minx P."/>
            <person name="Mollenhauer M.U."/>
            <person name="Montooth K."/>
            <person name="Mount S.M."/>
            <person name="Mu X."/>
            <person name="Myers E."/>
            <person name="Negre B."/>
            <person name="Newfeld S."/>
            <person name="Nielsen R."/>
            <person name="Noor M.A."/>
            <person name="O'Grady P."/>
            <person name="Pachter L."/>
            <person name="Papaceit M."/>
            <person name="Parisi M.J."/>
            <person name="Parisi M."/>
            <person name="Parts L."/>
            <person name="Pedersen J.S."/>
            <person name="Pesole G."/>
            <person name="Phillippy A.M."/>
            <person name="Ponting C.P."/>
            <person name="Pop M."/>
            <person name="Porcelli D."/>
            <person name="Powell J.R."/>
            <person name="Prohaska S."/>
            <person name="Pruitt K."/>
            <person name="Puig M."/>
            <person name="Quesneville H."/>
            <person name="Ram K.R."/>
            <person name="Rand D."/>
            <person name="Rasmussen M.D."/>
            <person name="Reed L.K."/>
            <person name="Reenan R."/>
            <person name="Reily A."/>
            <person name="Remington K.A."/>
            <person name="Rieger T.T."/>
            <person name="Ritchie M.G."/>
            <person name="Robin C."/>
            <person name="Rogers Y.H."/>
            <person name="Rohde C."/>
            <person name="Rozas J."/>
            <person name="Rubenfield M.J."/>
            <person name="Ruiz A."/>
            <person name="Russo S."/>
            <person name="Salzberg S.L."/>
            <person name="Sanchez-Gracia A."/>
            <person name="Saranga D.J."/>
            <person name="Sato H."/>
            <person name="Schaeffer S.W."/>
            <person name="Schatz M.C."/>
            <person name="Schlenke T."/>
            <person name="Schwartz R."/>
            <person name="Segarra C."/>
            <person name="Singh R.S."/>
            <person name="Sirot L."/>
            <person name="Sirota M."/>
            <person name="Sisneros N.B."/>
            <person name="Smith C.D."/>
            <person name="Smith T.F."/>
            <person name="Spieth J."/>
            <person name="Stage D.E."/>
            <person name="Stark A."/>
            <person name="Stephan W."/>
            <person name="Strausberg R.L."/>
            <person name="Strempel S."/>
            <person name="Sturgill D."/>
            <person name="Sutton G."/>
            <person name="Sutton G.G."/>
            <person name="Tao W."/>
            <person name="Teichmann S."/>
            <person name="Tobari Y.N."/>
            <person name="Tomimura Y."/>
            <person name="Tsolas J.M."/>
            <person name="Valente V.L."/>
            <person name="Venter E."/>
            <person name="Venter J.C."/>
            <person name="Vicario S."/>
            <person name="Vieira F.G."/>
            <person name="Vilella A.J."/>
            <person name="Villasante A."/>
            <person name="Walenz B."/>
            <person name="Wang J."/>
            <person name="Wasserman M."/>
            <person name="Watts T."/>
            <person name="Wilson D."/>
            <person name="Wilson R.K."/>
            <person name="Wing R.A."/>
            <person name="Wolfner M.F."/>
            <person name="Wong A."/>
            <person name="Wong G.K."/>
            <person name="Wu C.I."/>
            <person name="Wu G."/>
            <person name="Yamamoto D."/>
            <person name="Yang H.P."/>
            <person name="Yang S.P."/>
            <person name="Yorke J.A."/>
            <person name="Yoshida K."/>
            <person name="Zdobnov E."/>
            <person name="Zhang P."/>
            <person name="Zhang Y."/>
            <person name="Zimin A.V."/>
            <person name="Baldwin J."/>
            <person name="Abdouelleil A."/>
            <person name="Abdulkadir J."/>
            <person name="Abebe A."/>
            <person name="Abera B."/>
            <person name="Abreu J."/>
            <person name="Acer S.C."/>
            <person name="Aftuck L."/>
            <person name="Alexander A."/>
            <person name="An P."/>
            <person name="Anderson E."/>
            <person name="Anderson S."/>
            <person name="Arachi H."/>
            <person name="Azer M."/>
            <person name="Bachantsang P."/>
            <person name="Barry A."/>
            <person name="Bayul T."/>
            <person name="Berlin A."/>
            <person name="Bessette D."/>
            <person name="Bloom T."/>
            <person name="Blye J."/>
            <person name="Boguslavskiy L."/>
            <person name="Bonnet C."/>
            <person name="Boukhgalter B."/>
            <person name="Bourzgui I."/>
            <person name="Brown A."/>
            <person name="Cahill P."/>
            <person name="Channer S."/>
            <person name="Cheshatsang Y."/>
            <person name="Chuda L."/>
            <person name="Citroen M."/>
            <person name="Collymore A."/>
            <person name="Cooke P."/>
            <person name="Costello M."/>
            <person name="D'Aco K."/>
            <person name="Daza R."/>
            <person name="De Haan G."/>
            <person name="DeGray S."/>
            <person name="DeMaso C."/>
            <person name="Dhargay N."/>
            <person name="Dooley K."/>
            <person name="Dooley E."/>
            <person name="Doricent M."/>
            <person name="Dorje P."/>
            <person name="Dorjee K."/>
            <person name="Dupes A."/>
            <person name="Elong R."/>
            <person name="Falk J."/>
            <person name="Farina A."/>
            <person name="Faro S."/>
            <person name="Ferguson D."/>
            <person name="Fisher S."/>
            <person name="Foley C.D."/>
            <person name="Franke A."/>
            <person name="Friedrich D."/>
            <person name="Gadbois L."/>
            <person name="Gearin G."/>
            <person name="Gearin C.R."/>
            <person name="Giannoukos G."/>
            <person name="Goode T."/>
            <person name="Graham J."/>
            <person name="Grandbois E."/>
            <person name="Grewal S."/>
            <person name="Gyaltsen K."/>
            <person name="Hafez N."/>
            <person name="Hagos B."/>
            <person name="Hall J."/>
            <person name="Henson C."/>
            <person name="Hollinger A."/>
            <person name="Honan T."/>
            <person name="Huard M.D."/>
            <person name="Hughes L."/>
            <person name="Hurhula B."/>
            <person name="Husby M.E."/>
            <person name="Kamat A."/>
            <person name="Kanga B."/>
            <person name="Kashin S."/>
            <person name="Khazanovich D."/>
            <person name="Kisner P."/>
            <person name="Lance K."/>
            <person name="Lara M."/>
            <person name="Lee W."/>
            <person name="Lennon N."/>
            <person name="Letendre F."/>
            <person name="LeVine R."/>
            <person name="Lipovsky A."/>
            <person name="Liu X."/>
            <person name="Liu J."/>
            <person name="Liu S."/>
            <person name="Lokyitsang T."/>
            <person name="Lokyitsang Y."/>
            <person name="Lubonja R."/>
            <person name="Lui A."/>
            <person name="MacDonald P."/>
            <person name="Magnisalis V."/>
            <person name="Maru K."/>
            <person name="Matthews C."/>
            <person name="McCusker W."/>
            <person name="McDonough S."/>
            <person name="Mehta T."/>
            <person name="Meldrim J."/>
            <person name="Meneus L."/>
            <person name="Mihai O."/>
            <person name="Mihalev A."/>
            <person name="Mihova T."/>
            <person name="Mittelman R."/>
            <person name="Mlenga V."/>
            <person name="Montmayeur A."/>
            <person name="Mulrain L."/>
            <person name="Navidi A."/>
            <person name="Naylor J."/>
            <person name="Negash T."/>
            <person name="Nguyen T."/>
            <person name="Nguyen N."/>
            <person name="Nicol R."/>
            <person name="Norbu C."/>
            <person name="Norbu N."/>
            <person name="Novod N."/>
            <person name="O'Neill B."/>
            <person name="Osman S."/>
            <person name="Markiewicz E."/>
            <person name="Oyono O.L."/>
            <person name="Patti C."/>
            <person name="Phunkhang P."/>
            <person name="Pierre F."/>
            <person name="Priest M."/>
            <person name="Raghuraman S."/>
            <person name="Rege F."/>
            <person name="Reyes R."/>
            <person name="Rise C."/>
            <person name="Rogov P."/>
            <person name="Ross K."/>
            <person name="Ryan E."/>
            <person name="Settipalli S."/>
            <person name="Shea T."/>
            <person name="Sherpa N."/>
            <person name="Shi L."/>
            <person name="Shih D."/>
            <person name="Sparrow T."/>
            <person name="Spaulding J."/>
            <person name="Stalker J."/>
            <person name="Stange-Thomann N."/>
            <person name="Stavropoulos S."/>
            <person name="Stone C."/>
            <person name="Strader C."/>
            <person name="Tesfaye S."/>
            <person name="Thomson T."/>
            <person name="Thoulutsang Y."/>
            <person name="Thoulutsang D."/>
            <person name="Topham K."/>
            <person name="Topping I."/>
            <person name="Tsamla T."/>
            <person name="Vassiliev H."/>
            <person name="Vo A."/>
            <person name="Wangchuk T."/>
            <person name="Wangdi T."/>
            <person name="Weiand M."/>
            <person name="Wilkinson J."/>
            <person name="Wilson A."/>
            <person name="Yadav S."/>
            <person name="Young G."/>
            <person name="Yu Q."/>
            <person name="Zembek L."/>
            <person name="Zhong D."/>
            <person name="Zimmer A."/>
            <person name="Zwirko Z."/>
            <person name="Jaffe D.B."/>
            <person name="Alvarez P."/>
            <person name="Brockman W."/>
            <person name="Butler J."/>
            <person name="Chin C."/>
            <person name="Gnerre S."/>
            <person name="Grabherr M."/>
            <person name="Kleber M."/>
            <person name="Mauceli E."/>
            <person name="MacCallum I."/>
        </authorList>
    </citation>
    <scope>NUCLEOTIDE SEQUENCE [LARGE SCALE GENOMIC DNA]</scope>
    <source>
        <strain evidence="4">Tucson 14024-0371.13</strain>
    </source>
</reference>
<keyword evidence="4" id="KW-1185">Reference proteome</keyword>
<dbReference type="InParanoid" id="A0A0P9A4H8"/>
<dbReference type="EMBL" id="CH902620">
    <property type="protein sequence ID" value="KPU73465.1"/>
    <property type="molecule type" value="Genomic_DNA"/>
</dbReference>
<sequence length="524" mass="57425">MYTKDTHNNTHTTTTIERESEAASEKNIPGRSSNKSKKMSAKRKAGGNGAGPNKRRPKKKESDYEDDFSDDSDDDAAQQAAAANQMEVLIPHDDVDPPSKLPEDLLASLEKTPGQLLLAGMVTWDLTGKRDRKNVTKVRPNLYSFHRFTDEKYRYVASGPSAAHTILINMDRKAMGFGRNPSGQLGLSQDIKLVEKPTIIPALEQENVVQAAVGRHHTLFLTDTGTVYACGENKSGQCGVGNTHANIYTPTPINYRGPPIIRIGCGAEFSVILDIKGNLHTFGLPEYGQLGHNTDAKYFVNANKLSFHFETSPKKVVLYIEKSKEGHVTPVDGVQIVDFACGNNHTVAIDSKKRVYSWGFGGFGRLGHAEPKDEMVPRLMKFYDAQGRGGRSVFCGSTFSLVVNELGLLFLFGQNKKTGEANMYPKPVQDLSGWNITDIGCANTSIVISADDTLIAWGASPTFGELGIGEFQKSSTVPKEVPKMDGIKIPQVTMGYSHTALLVDTTHEATKQKYDKLSEYTIDD</sequence>
<feature type="repeat" description="RCC1" evidence="1">
    <location>
        <begin position="277"/>
        <end position="352"/>
    </location>
</feature>
<dbReference type="eggNOG" id="KOG1427">
    <property type="taxonomic scope" value="Eukaryota"/>
</dbReference>
<dbReference type="FunCoup" id="A0A0P9A4H8">
    <property type="interactions" value="1962"/>
</dbReference>
<dbReference type="FunFam" id="2.130.10.30:FF:000022">
    <property type="entry name" value="RCC2 isoform 1"/>
    <property type="match status" value="1"/>
</dbReference>